<comment type="similarity">
    <text evidence="1">Belongs to the iron/ascorbate-dependent oxidoreductase family.</text>
</comment>
<organism evidence="3 4">
    <name type="scientific">Sporidiobolus salmonicolor</name>
    <name type="common">Yeast-like fungus</name>
    <name type="synonym">Sporobolomyces salmonicolor</name>
    <dbReference type="NCBI Taxonomy" id="5005"/>
    <lineage>
        <taxon>Eukaryota</taxon>
        <taxon>Fungi</taxon>
        <taxon>Dikarya</taxon>
        <taxon>Basidiomycota</taxon>
        <taxon>Pucciniomycotina</taxon>
        <taxon>Microbotryomycetes</taxon>
        <taxon>Sporidiobolales</taxon>
        <taxon>Sporidiobolaceae</taxon>
        <taxon>Sporobolomyces</taxon>
    </lineage>
</organism>
<evidence type="ECO:0000313" key="3">
    <source>
        <dbReference type="EMBL" id="CEQ41689.1"/>
    </source>
</evidence>
<accession>A0A0D6EP44</accession>
<gene>
    <name evidence="3" type="primary">SPOSA6832_03427</name>
</gene>
<name>A0A0D6EP44_SPOSA</name>
<keyword evidence="1" id="KW-0560">Oxidoreductase</keyword>
<evidence type="ECO:0000259" key="2">
    <source>
        <dbReference type="PROSITE" id="PS51471"/>
    </source>
</evidence>
<protein>
    <submittedName>
        <fullName evidence="3">SPOSA6832_03427-mRNA-1:cds</fullName>
    </submittedName>
</protein>
<sequence>MSTINTVNGGVPEISLRDFDTRREEIKAELINASEKTGFFMLVDHPIPLKNIDAAFDLSAKLFDLPLETKQKTPWNGKNMGYEYRAQIRPSMGYPDPKESIQLGFSKGADMEACWPADEDCPGFRIGAEGFMREVQELSAKVMELLAEGIGLPTDTFTTGTISPDGTDKEDSMATLRMLKYHECKGEDFGPDSFRAGAHADFDVLTLLFQKAGQDGLEVCPGRAISTDFGYGDAWTPIKIAEGAIVCNIGDQLMRWSDDKLKSTFHRVTFPRPGEYQGPRYSIAFFNQARKGAVIQGPKQAYPPITGAEFIAQAMKRNYEAAMSKAKLETFHVSEETVEANKDYQVSGTGVVKAAA</sequence>
<keyword evidence="1" id="KW-0408">Iron</keyword>
<dbReference type="Pfam" id="PF03171">
    <property type="entry name" value="2OG-FeII_Oxy"/>
    <property type="match status" value="1"/>
</dbReference>
<dbReference type="Pfam" id="PF14226">
    <property type="entry name" value="DIOX_N"/>
    <property type="match status" value="1"/>
</dbReference>
<dbReference type="PROSITE" id="PS51471">
    <property type="entry name" value="FE2OG_OXY"/>
    <property type="match status" value="1"/>
</dbReference>
<dbReference type="EMBL" id="CENE01000016">
    <property type="protein sequence ID" value="CEQ41689.1"/>
    <property type="molecule type" value="Genomic_DNA"/>
</dbReference>
<dbReference type="InterPro" id="IPR050231">
    <property type="entry name" value="Iron_ascorbate_oxido_reductase"/>
</dbReference>
<dbReference type="Proteomes" id="UP000243876">
    <property type="component" value="Unassembled WGS sequence"/>
</dbReference>
<dbReference type="AlphaFoldDB" id="A0A0D6EP44"/>
<dbReference type="InterPro" id="IPR044861">
    <property type="entry name" value="IPNS-like_FE2OG_OXY"/>
</dbReference>
<dbReference type="InterPro" id="IPR027443">
    <property type="entry name" value="IPNS-like_sf"/>
</dbReference>
<dbReference type="OrthoDB" id="288590at2759"/>
<evidence type="ECO:0000313" key="4">
    <source>
        <dbReference type="Proteomes" id="UP000243876"/>
    </source>
</evidence>
<keyword evidence="4" id="KW-1185">Reference proteome</keyword>
<dbReference type="InterPro" id="IPR005123">
    <property type="entry name" value="Oxoglu/Fe-dep_dioxygenase_dom"/>
</dbReference>
<dbReference type="InterPro" id="IPR026992">
    <property type="entry name" value="DIOX_N"/>
</dbReference>
<dbReference type="GO" id="GO:0016491">
    <property type="term" value="F:oxidoreductase activity"/>
    <property type="evidence" value="ECO:0007669"/>
    <property type="project" value="UniProtKB-KW"/>
</dbReference>
<keyword evidence="1" id="KW-0479">Metal-binding</keyword>
<dbReference type="SUPFAM" id="SSF51197">
    <property type="entry name" value="Clavaminate synthase-like"/>
    <property type="match status" value="1"/>
</dbReference>
<dbReference type="PANTHER" id="PTHR47990">
    <property type="entry name" value="2-OXOGLUTARATE (2OG) AND FE(II)-DEPENDENT OXYGENASE SUPERFAMILY PROTEIN-RELATED"/>
    <property type="match status" value="1"/>
</dbReference>
<dbReference type="GO" id="GO:0046872">
    <property type="term" value="F:metal ion binding"/>
    <property type="evidence" value="ECO:0007669"/>
    <property type="project" value="UniProtKB-KW"/>
</dbReference>
<feature type="domain" description="Fe2OG dioxygenase" evidence="2">
    <location>
        <begin position="171"/>
        <end position="289"/>
    </location>
</feature>
<evidence type="ECO:0000256" key="1">
    <source>
        <dbReference type="RuleBase" id="RU003682"/>
    </source>
</evidence>
<feature type="non-terminal residue" evidence="3">
    <location>
        <position position="1"/>
    </location>
</feature>
<proteinExistence type="inferred from homology"/>
<reference evidence="4" key="1">
    <citation type="submission" date="2015-02" db="EMBL/GenBank/DDBJ databases">
        <authorList>
            <person name="Gon?alves P."/>
        </authorList>
    </citation>
    <scope>NUCLEOTIDE SEQUENCE [LARGE SCALE GENOMIC DNA]</scope>
</reference>
<dbReference type="Gene3D" id="2.60.120.330">
    <property type="entry name" value="B-lactam Antibiotic, Isopenicillin N Synthase, Chain"/>
    <property type="match status" value="1"/>
</dbReference>